<organism evidence="10 11">
    <name type="scientific">Caldibacillus thermoamylovorans</name>
    <dbReference type="NCBI Taxonomy" id="35841"/>
    <lineage>
        <taxon>Bacteria</taxon>
        <taxon>Bacillati</taxon>
        <taxon>Bacillota</taxon>
        <taxon>Bacilli</taxon>
        <taxon>Bacillales</taxon>
        <taxon>Bacillaceae</taxon>
        <taxon>Caldibacillus</taxon>
    </lineage>
</organism>
<dbReference type="GO" id="GO:0046872">
    <property type="term" value="F:metal ion binding"/>
    <property type="evidence" value="ECO:0007669"/>
    <property type="project" value="UniProtKB-KW"/>
</dbReference>
<feature type="chain" id="PRO_5044886982" description="Cytochrome c domain-containing protein" evidence="8">
    <location>
        <begin position="23"/>
        <end position="105"/>
    </location>
</feature>
<keyword evidence="8" id="KW-0732">Signal</keyword>
<sequence length="105" mass="11226">MKRKIFYAFGSIFLLLSLTACGGNNNSSSGKTSDLTGEQLFAQSCSGCHGADLKKGYAPDLDKIGSKYSSEEIQDIIEKGIGDMPDGLLKGEDAKKVADWLATQE</sequence>
<dbReference type="InterPro" id="IPR051811">
    <property type="entry name" value="Cytochrome_c550/c551-like"/>
</dbReference>
<feature type="binding site" description="covalent" evidence="6">
    <location>
        <position position="48"/>
    </location>
    <ligand>
        <name>heme c</name>
        <dbReference type="ChEBI" id="CHEBI:61717"/>
    </ligand>
</feature>
<dbReference type="PANTHER" id="PTHR37823">
    <property type="entry name" value="CYTOCHROME C-553-LIKE"/>
    <property type="match status" value="1"/>
</dbReference>
<accession>A0ABD4A5T4</accession>
<proteinExistence type="predicted"/>
<feature type="binding site" description="axial binding residue" evidence="7">
    <location>
        <position position="49"/>
    </location>
    <ligand>
        <name>heme c</name>
        <dbReference type="ChEBI" id="CHEBI:61717"/>
    </ligand>
    <ligandPart>
        <name>Fe</name>
        <dbReference type="ChEBI" id="CHEBI:18248"/>
    </ligandPart>
</feature>
<name>A0ABD4A5T4_9BACI</name>
<keyword evidence="3 7" id="KW-0479">Metal-binding</keyword>
<dbReference type="AlphaFoldDB" id="A0ABD4A5T4"/>
<evidence type="ECO:0000256" key="6">
    <source>
        <dbReference type="PIRSR" id="PIRSR000025-1"/>
    </source>
</evidence>
<comment type="PTM">
    <text evidence="6">Binds 1 heme c group covalently per subunit.</text>
</comment>
<dbReference type="PROSITE" id="PS51257">
    <property type="entry name" value="PROKAR_LIPOPROTEIN"/>
    <property type="match status" value="1"/>
</dbReference>
<evidence type="ECO:0000313" key="10">
    <source>
        <dbReference type="EMBL" id="KIO72192.1"/>
    </source>
</evidence>
<reference evidence="10 11" key="1">
    <citation type="submission" date="2015-01" db="EMBL/GenBank/DDBJ databases">
        <title>Draft Genome Sequences of Four Bacillus thermoamylovorans Strains, Isolated From Food Products.</title>
        <authorList>
            <person name="Krawcyk A.O."/>
            <person name="Berendsen E.M."/>
            <person name="Eijlander R.T."/>
            <person name="de Jong A."/>
            <person name="Wells-Bennik M."/>
            <person name="Kuipers O.P."/>
        </authorList>
    </citation>
    <scope>NUCLEOTIDE SEQUENCE [LARGE SCALE GENOMIC DNA]</scope>
    <source>
        <strain evidence="10 11">B4167</strain>
    </source>
</reference>
<keyword evidence="1" id="KW-0813">Transport</keyword>
<protein>
    <recommendedName>
        <fullName evidence="9">Cytochrome c domain-containing protein</fullName>
    </recommendedName>
</protein>
<feature type="domain" description="Cytochrome c" evidence="9">
    <location>
        <begin position="32"/>
        <end position="105"/>
    </location>
</feature>
<evidence type="ECO:0000256" key="8">
    <source>
        <dbReference type="SAM" id="SignalP"/>
    </source>
</evidence>
<dbReference type="Proteomes" id="UP000032076">
    <property type="component" value="Unassembled WGS sequence"/>
</dbReference>
<dbReference type="InterPro" id="IPR036909">
    <property type="entry name" value="Cyt_c-like_dom_sf"/>
</dbReference>
<dbReference type="PIRSF" id="PIRSF000025">
    <property type="entry name" value="Cytc_Bsub_c550"/>
    <property type="match status" value="1"/>
</dbReference>
<evidence type="ECO:0000256" key="1">
    <source>
        <dbReference type="ARBA" id="ARBA00022448"/>
    </source>
</evidence>
<feature type="signal peptide" evidence="8">
    <location>
        <begin position="1"/>
        <end position="22"/>
    </location>
</feature>
<evidence type="ECO:0000256" key="7">
    <source>
        <dbReference type="PIRSR" id="PIRSR000025-2"/>
    </source>
</evidence>
<dbReference type="Gene3D" id="1.10.760.10">
    <property type="entry name" value="Cytochrome c-like domain"/>
    <property type="match status" value="1"/>
</dbReference>
<evidence type="ECO:0000259" key="9">
    <source>
        <dbReference type="PROSITE" id="PS51007"/>
    </source>
</evidence>
<feature type="binding site" description="axial binding residue" evidence="7">
    <location>
        <position position="84"/>
    </location>
    <ligand>
        <name>heme c</name>
        <dbReference type="ChEBI" id="CHEBI:61717"/>
    </ligand>
    <ligandPart>
        <name>Fe</name>
        <dbReference type="ChEBI" id="CHEBI:18248"/>
    </ligandPart>
</feature>
<keyword evidence="4" id="KW-0249">Electron transport</keyword>
<keyword evidence="2 6" id="KW-0349">Heme</keyword>
<evidence type="ECO:0000256" key="4">
    <source>
        <dbReference type="ARBA" id="ARBA00022982"/>
    </source>
</evidence>
<dbReference type="InterPro" id="IPR009056">
    <property type="entry name" value="Cyt_c-like_dom"/>
</dbReference>
<dbReference type="PANTHER" id="PTHR37823:SF3">
    <property type="entry name" value="CYTOCHROME C-551"/>
    <property type="match status" value="1"/>
</dbReference>
<evidence type="ECO:0000313" key="11">
    <source>
        <dbReference type="Proteomes" id="UP000032076"/>
    </source>
</evidence>
<evidence type="ECO:0000256" key="2">
    <source>
        <dbReference type="ARBA" id="ARBA00022617"/>
    </source>
</evidence>
<dbReference type="RefSeq" id="WP_041902996.1">
    <property type="nucleotide sequence ID" value="NZ_JXLT01000151.1"/>
</dbReference>
<feature type="binding site" description="covalent" evidence="6">
    <location>
        <position position="45"/>
    </location>
    <ligand>
        <name>heme c</name>
        <dbReference type="ChEBI" id="CHEBI:61717"/>
    </ligand>
</feature>
<dbReference type="InterPro" id="IPR012218">
    <property type="entry name" value="Cyt_c_BACSU-c550-type"/>
</dbReference>
<dbReference type="EMBL" id="JXLU01000100">
    <property type="protein sequence ID" value="KIO72192.1"/>
    <property type="molecule type" value="Genomic_DNA"/>
</dbReference>
<comment type="caution">
    <text evidence="10">The sequence shown here is derived from an EMBL/GenBank/DDBJ whole genome shotgun (WGS) entry which is preliminary data.</text>
</comment>
<dbReference type="PROSITE" id="PS51007">
    <property type="entry name" value="CYTC"/>
    <property type="match status" value="1"/>
</dbReference>
<evidence type="ECO:0000256" key="3">
    <source>
        <dbReference type="ARBA" id="ARBA00022723"/>
    </source>
</evidence>
<evidence type="ECO:0000256" key="5">
    <source>
        <dbReference type="ARBA" id="ARBA00023004"/>
    </source>
</evidence>
<gene>
    <name evidence="10" type="ORF">B4167_0549</name>
</gene>
<dbReference type="SUPFAM" id="SSF46626">
    <property type="entry name" value="Cytochrome c"/>
    <property type="match status" value="1"/>
</dbReference>
<keyword evidence="5 7" id="KW-0408">Iron</keyword>
<dbReference type="Pfam" id="PF13442">
    <property type="entry name" value="Cytochrome_CBB3"/>
    <property type="match status" value="1"/>
</dbReference>